<gene>
    <name evidence="2" type="ORF">GGP41_010007</name>
</gene>
<feature type="region of interest" description="Disordered" evidence="1">
    <location>
        <begin position="49"/>
        <end position="71"/>
    </location>
</feature>
<evidence type="ECO:0000256" key="1">
    <source>
        <dbReference type="SAM" id="MobiDB-lite"/>
    </source>
</evidence>
<feature type="region of interest" description="Disordered" evidence="1">
    <location>
        <begin position="339"/>
        <end position="403"/>
    </location>
</feature>
<protein>
    <submittedName>
        <fullName evidence="2">Uncharacterized protein</fullName>
    </submittedName>
</protein>
<feature type="region of interest" description="Disordered" evidence="1">
    <location>
        <begin position="111"/>
        <end position="131"/>
    </location>
</feature>
<sequence length="559" mass="62275">MPYRWWQIAISYLLQRQTANQGPPLVYSMRPSRNRTNVNTYNLKILSGIVSRTRKPRGSSGNSEVKDEAPPTSQIAMHEGVQAAGSGSLDQTGGCETNELLWPAMPPSVLELGRSPSSGEAKTVQQSRPTSSQTSRRFCKCFNPYDDSNGHFYSVNQLFTQGVWIGYLAPDRHKESFRGLPSFNVLKSNCAKLIAPYPKATQGLVGQIRHAVCRGCVSATSKVFELREVQFYGKSKLVIMPLDGDDEAGVFAIMLPQKHDRSLHGLQSYRPYKMIESENGQDFSNDYEVLTLRNLDSSADVLATALDVLPLPGRTGTAVEVKKRSVSDSNYIYDTSTLSVSSMTDTSKPTTRTLEEGEIREDDVQKDESIKTKRQRSSTTTSRKSDTIEEGKPSDYDRPAYPDTGGFVETSLDCGAQSPVTSTSNLPPRVAKRHLSCETVHPELTKEQADRIYIIWLVKDRDLEYEFVHTIGECKTFVGLLRLLEEDTEAIPSIAEILKRTKTWRLCCSLDGHGGMNKALIAREGKEAAFDRLQTILTEAPFWSMNSHGRVHVELRSLG</sequence>
<proteinExistence type="predicted"/>
<feature type="compositionally biased region" description="Basic and acidic residues" evidence="1">
    <location>
        <begin position="383"/>
        <end position="400"/>
    </location>
</feature>
<reference evidence="2" key="1">
    <citation type="submission" date="2019-11" db="EMBL/GenBank/DDBJ databases">
        <title>Bipolaris sorokiniana Genome sequencing.</title>
        <authorList>
            <person name="Wang H."/>
        </authorList>
    </citation>
    <scope>NUCLEOTIDE SEQUENCE</scope>
</reference>
<dbReference type="Proteomes" id="UP000624244">
    <property type="component" value="Unassembled WGS sequence"/>
</dbReference>
<feature type="compositionally biased region" description="Polar residues" evidence="1">
    <location>
        <begin position="339"/>
        <end position="352"/>
    </location>
</feature>
<name>A0A8H6DUY9_COCSA</name>
<organism evidence="2 3">
    <name type="scientific">Cochliobolus sativus</name>
    <name type="common">Common root rot and spot blotch fungus</name>
    <name type="synonym">Bipolaris sorokiniana</name>
    <dbReference type="NCBI Taxonomy" id="45130"/>
    <lineage>
        <taxon>Eukaryota</taxon>
        <taxon>Fungi</taxon>
        <taxon>Dikarya</taxon>
        <taxon>Ascomycota</taxon>
        <taxon>Pezizomycotina</taxon>
        <taxon>Dothideomycetes</taxon>
        <taxon>Pleosporomycetidae</taxon>
        <taxon>Pleosporales</taxon>
        <taxon>Pleosporineae</taxon>
        <taxon>Pleosporaceae</taxon>
        <taxon>Bipolaris</taxon>
    </lineage>
</organism>
<evidence type="ECO:0000313" key="3">
    <source>
        <dbReference type="Proteomes" id="UP000624244"/>
    </source>
</evidence>
<accession>A0A8H6DUY9</accession>
<feature type="compositionally biased region" description="Basic and acidic residues" evidence="1">
    <location>
        <begin position="353"/>
        <end position="371"/>
    </location>
</feature>
<dbReference type="AlphaFoldDB" id="A0A8H6DUY9"/>
<comment type="caution">
    <text evidence="2">The sequence shown here is derived from an EMBL/GenBank/DDBJ whole genome shotgun (WGS) entry which is preliminary data.</text>
</comment>
<dbReference type="EMBL" id="WNKQ01000010">
    <property type="protein sequence ID" value="KAF5848909.1"/>
    <property type="molecule type" value="Genomic_DNA"/>
</dbReference>
<evidence type="ECO:0000313" key="2">
    <source>
        <dbReference type="EMBL" id="KAF5848909.1"/>
    </source>
</evidence>